<evidence type="ECO:0000256" key="1">
    <source>
        <dbReference type="SAM" id="Phobius"/>
    </source>
</evidence>
<proteinExistence type="predicted"/>
<reference evidence="3" key="1">
    <citation type="journal article" date="2019" name="Int. J. Syst. Evol. Microbiol.">
        <title>The Global Catalogue of Microorganisms (GCM) 10K type strain sequencing project: providing services to taxonomists for standard genome sequencing and annotation.</title>
        <authorList>
            <consortium name="The Broad Institute Genomics Platform"/>
            <consortium name="The Broad Institute Genome Sequencing Center for Infectious Disease"/>
            <person name="Wu L."/>
            <person name="Ma J."/>
        </authorList>
    </citation>
    <scope>NUCLEOTIDE SEQUENCE [LARGE SCALE GENOMIC DNA]</scope>
    <source>
        <strain evidence="3">TISTR 1535</strain>
    </source>
</reference>
<keyword evidence="1" id="KW-0812">Transmembrane</keyword>
<keyword evidence="1" id="KW-0472">Membrane</keyword>
<organism evidence="2 3">
    <name type="scientific">Lentibacillus juripiscarius</name>
    <dbReference type="NCBI Taxonomy" id="257446"/>
    <lineage>
        <taxon>Bacteria</taxon>
        <taxon>Bacillati</taxon>
        <taxon>Bacillota</taxon>
        <taxon>Bacilli</taxon>
        <taxon>Bacillales</taxon>
        <taxon>Bacillaceae</taxon>
        <taxon>Lentibacillus</taxon>
    </lineage>
</organism>
<evidence type="ECO:0000313" key="3">
    <source>
        <dbReference type="Proteomes" id="UP001597502"/>
    </source>
</evidence>
<evidence type="ECO:0000313" key="2">
    <source>
        <dbReference type="EMBL" id="MFD2760912.1"/>
    </source>
</evidence>
<feature type="transmembrane region" description="Helical" evidence="1">
    <location>
        <begin position="28"/>
        <end position="48"/>
    </location>
</feature>
<keyword evidence="3" id="KW-1185">Reference proteome</keyword>
<dbReference type="Proteomes" id="UP001597502">
    <property type="component" value="Unassembled WGS sequence"/>
</dbReference>
<accession>A0ABW5V8E2</accession>
<keyword evidence="1" id="KW-1133">Transmembrane helix</keyword>
<comment type="caution">
    <text evidence="2">The sequence shown here is derived from an EMBL/GenBank/DDBJ whole genome shotgun (WGS) entry which is preliminary data.</text>
</comment>
<feature type="transmembrane region" description="Helical" evidence="1">
    <location>
        <begin position="60"/>
        <end position="77"/>
    </location>
</feature>
<protein>
    <submittedName>
        <fullName evidence="2">Uncharacterized protein</fullName>
    </submittedName>
</protein>
<sequence>MSENTNGTTIGKFGYKQELKRTLSFKDLLVYGLIFMVGLAEIVLRTIFLPLTPRFPSQAFHFALYNIQLICLMYALFSP</sequence>
<name>A0ABW5V8E2_9BACI</name>
<gene>
    <name evidence="2" type="ORF">ACFSUO_08025</name>
</gene>
<dbReference type="RefSeq" id="WP_382392870.1">
    <property type="nucleotide sequence ID" value="NZ_JBHUNA010000018.1"/>
</dbReference>
<dbReference type="EMBL" id="JBHUNA010000018">
    <property type="protein sequence ID" value="MFD2760912.1"/>
    <property type="molecule type" value="Genomic_DNA"/>
</dbReference>